<feature type="compositionally biased region" description="Low complexity" evidence="1">
    <location>
        <begin position="206"/>
        <end position="222"/>
    </location>
</feature>
<name>A0A0C2SCA7_AMAMK</name>
<evidence type="ECO:0000313" key="2">
    <source>
        <dbReference type="EMBL" id="KIL60530.1"/>
    </source>
</evidence>
<feature type="region of interest" description="Disordered" evidence="1">
    <location>
        <begin position="159"/>
        <end position="187"/>
    </location>
</feature>
<organism evidence="2 3">
    <name type="scientific">Amanita muscaria (strain Koide BX008)</name>
    <dbReference type="NCBI Taxonomy" id="946122"/>
    <lineage>
        <taxon>Eukaryota</taxon>
        <taxon>Fungi</taxon>
        <taxon>Dikarya</taxon>
        <taxon>Basidiomycota</taxon>
        <taxon>Agaricomycotina</taxon>
        <taxon>Agaricomycetes</taxon>
        <taxon>Agaricomycetidae</taxon>
        <taxon>Agaricales</taxon>
        <taxon>Pluteineae</taxon>
        <taxon>Amanitaceae</taxon>
        <taxon>Amanita</taxon>
    </lineage>
</organism>
<dbReference type="OrthoDB" id="2563900at2759"/>
<dbReference type="EMBL" id="KN818297">
    <property type="protein sequence ID" value="KIL60530.1"/>
    <property type="molecule type" value="Genomic_DNA"/>
</dbReference>
<proteinExistence type="predicted"/>
<gene>
    <name evidence="2" type="ORF">M378DRAFT_180407</name>
</gene>
<dbReference type="Proteomes" id="UP000054549">
    <property type="component" value="Unassembled WGS sequence"/>
</dbReference>
<protein>
    <submittedName>
        <fullName evidence="2">Uncharacterized protein</fullName>
    </submittedName>
</protein>
<accession>A0A0C2SCA7</accession>
<keyword evidence="3" id="KW-1185">Reference proteome</keyword>
<evidence type="ECO:0000313" key="3">
    <source>
        <dbReference type="Proteomes" id="UP000054549"/>
    </source>
</evidence>
<feature type="region of interest" description="Disordered" evidence="1">
    <location>
        <begin position="206"/>
        <end position="235"/>
    </location>
</feature>
<dbReference type="HOGENOM" id="CLU_055149_0_0_1"/>
<evidence type="ECO:0000256" key="1">
    <source>
        <dbReference type="SAM" id="MobiDB-lite"/>
    </source>
</evidence>
<reference evidence="2 3" key="1">
    <citation type="submission" date="2014-04" db="EMBL/GenBank/DDBJ databases">
        <title>Evolutionary Origins and Diversification of the Mycorrhizal Mutualists.</title>
        <authorList>
            <consortium name="DOE Joint Genome Institute"/>
            <consortium name="Mycorrhizal Genomics Consortium"/>
            <person name="Kohler A."/>
            <person name="Kuo A."/>
            <person name="Nagy L.G."/>
            <person name="Floudas D."/>
            <person name="Copeland A."/>
            <person name="Barry K.W."/>
            <person name="Cichocki N."/>
            <person name="Veneault-Fourrey C."/>
            <person name="LaButti K."/>
            <person name="Lindquist E.A."/>
            <person name="Lipzen A."/>
            <person name="Lundell T."/>
            <person name="Morin E."/>
            <person name="Murat C."/>
            <person name="Riley R."/>
            <person name="Ohm R."/>
            <person name="Sun H."/>
            <person name="Tunlid A."/>
            <person name="Henrissat B."/>
            <person name="Grigoriev I.V."/>
            <person name="Hibbett D.S."/>
            <person name="Martin F."/>
        </authorList>
    </citation>
    <scope>NUCLEOTIDE SEQUENCE [LARGE SCALE GENOMIC DNA]</scope>
    <source>
        <strain evidence="2 3">Koide BX008</strain>
    </source>
</reference>
<feature type="region of interest" description="Disordered" evidence="1">
    <location>
        <begin position="1"/>
        <end position="67"/>
    </location>
</feature>
<feature type="compositionally biased region" description="Low complexity" evidence="1">
    <location>
        <begin position="11"/>
        <end position="29"/>
    </location>
</feature>
<dbReference type="STRING" id="946122.A0A0C2SCA7"/>
<dbReference type="InParanoid" id="A0A0C2SCA7"/>
<sequence length="388" mass="40414">MHKTSEARLGSRSPGSIPSSPTSVHSSSSAIFERDIEPIAPPSPPVSSNPHRIPRAKTTEHLDQSVPSVLDSAAEILTRCQDPEAGDQIAVVTPAASSLNEYAGRSSGFTSPIGSFRSRSPSPLGLRLSPGVIGAGQRVDLLLSIPQQNQQQHAQPIPVIATPPVSSSPQRDTSSPPYPTIQTNFGQENVRVDATPSIVTPTSAYFTSTSSAADDESSPTATSHDDRESIKASPAHLATAAAAVASAPLNAFSPSSTYSASTSHPPSPTHVAKRLSFMSYSDLLTSAPASTLPLSSFTTSASSIDPPPHLSSVSGLTQGYPNPTGSAAGSLRGFAMHGNVKHFCKRDSLFDDVGGEWEREGFGKGLEERMEELMPVSAGTSPVLGQKA</sequence>
<feature type="compositionally biased region" description="Polar residues" evidence="1">
    <location>
        <begin position="164"/>
        <end position="187"/>
    </location>
</feature>
<dbReference type="AlphaFoldDB" id="A0A0C2SCA7"/>